<dbReference type="KEGG" id="ttp:E6P07_01445"/>
<gene>
    <name evidence="3" type="ORF">E6P07_01445</name>
</gene>
<dbReference type="OrthoDB" id="6917293at2"/>
<keyword evidence="1" id="KW-0238">DNA-binding</keyword>
<organism evidence="3 4">
    <name type="scientific">Thermochromatium tepidum ATCC 43061</name>
    <dbReference type="NCBI Taxonomy" id="316276"/>
    <lineage>
        <taxon>Bacteria</taxon>
        <taxon>Pseudomonadati</taxon>
        <taxon>Pseudomonadota</taxon>
        <taxon>Gammaproteobacteria</taxon>
        <taxon>Chromatiales</taxon>
        <taxon>Chromatiaceae</taxon>
        <taxon>Thermochromatium</taxon>
    </lineage>
</organism>
<dbReference type="Pfam" id="PF07282">
    <property type="entry name" value="Cas12f1-like_TNB"/>
    <property type="match status" value="1"/>
</dbReference>
<evidence type="ECO:0000313" key="3">
    <source>
        <dbReference type="EMBL" id="QGU33928.1"/>
    </source>
</evidence>
<evidence type="ECO:0000259" key="2">
    <source>
        <dbReference type="Pfam" id="PF07282"/>
    </source>
</evidence>
<proteinExistence type="predicted"/>
<keyword evidence="4" id="KW-1185">Reference proteome</keyword>
<feature type="domain" description="Cas12f1-like TNB" evidence="2">
    <location>
        <begin position="23"/>
        <end position="76"/>
    </location>
</feature>
<dbReference type="EMBL" id="CP039268">
    <property type="protein sequence ID" value="QGU33928.1"/>
    <property type="molecule type" value="Genomic_DNA"/>
</dbReference>
<dbReference type="Proteomes" id="UP000426424">
    <property type="component" value="Chromosome"/>
</dbReference>
<dbReference type="AlphaFoldDB" id="A0A6I6EBA6"/>
<dbReference type="InterPro" id="IPR010095">
    <property type="entry name" value="Cas12f1-like_TNB"/>
</dbReference>
<dbReference type="GO" id="GO:0003677">
    <property type="term" value="F:DNA binding"/>
    <property type="evidence" value="ECO:0007669"/>
    <property type="project" value="UniProtKB-KW"/>
</dbReference>
<accession>A0A6I6EBA6</accession>
<sequence length="110" mass="11711">MAVWHAPLPTGASSSFVGRWNTKRGGQVVVADRSFASRKTCSACGKVQEKLPLSVRAWACPVCGTSHDRDLKAARTLLAAGLVVFDGPSARFAGFEAVERKALDAPARVR</sequence>
<name>A0A6I6EBA6_THETI</name>
<reference evidence="3 4" key="1">
    <citation type="submission" date="2019-12" db="EMBL/GenBank/DDBJ databases">
        <title>The complete genome of the thermophilic, anoxygenic phototrophic gammaproteobacterium Thermochromatium tepidum.</title>
        <authorList>
            <person name="Sattley W.M."/>
            <person name="Swingley W.D."/>
            <person name="Burchell B.M."/>
            <person name="Gurbani S.A."/>
            <person name="Kujawa C.M."/>
            <person name="Nuccio D.A."/>
            <person name="Schladweiler J."/>
            <person name="Shaffer K.N."/>
            <person name="Stokes L.M."/>
            <person name="Touchman J.W."/>
            <person name="Blankenship R.E."/>
            <person name="Madigan M.T."/>
        </authorList>
    </citation>
    <scope>NUCLEOTIDE SEQUENCE [LARGE SCALE GENOMIC DNA]</scope>
    <source>
        <strain evidence="3 4">ATCC 43061</strain>
    </source>
</reference>
<protein>
    <submittedName>
        <fullName evidence="3">Transposase</fullName>
    </submittedName>
</protein>
<evidence type="ECO:0000313" key="4">
    <source>
        <dbReference type="Proteomes" id="UP000426424"/>
    </source>
</evidence>
<evidence type="ECO:0000256" key="1">
    <source>
        <dbReference type="ARBA" id="ARBA00023125"/>
    </source>
</evidence>